<sequence length="98" mass="11195">MTTTLGLSWCVVFSFDPTPSVLDVLTNRFSTIAETIGFFIIPHNQQLIQALQERHLFRLRFACPRCNAFGLVWRTKSRERRAVTKQSSLQTEPGYSCG</sequence>
<dbReference type="InParanoid" id="A0A0C2WVS5"/>
<protein>
    <submittedName>
        <fullName evidence="1">Uncharacterized protein</fullName>
    </submittedName>
</protein>
<name>A0A0C2WVS5_AMAMK</name>
<dbReference type="EMBL" id="KN818291">
    <property type="protein sequence ID" value="KIL60901.1"/>
    <property type="molecule type" value="Genomic_DNA"/>
</dbReference>
<accession>A0A0C2WVS5</accession>
<organism evidence="1 2">
    <name type="scientific">Amanita muscaria (strain Koide BX008)</name>
    <dbReference type="NCBI Taxonomy" id="946122"/>
    <lineage>
        <taxon>Eukaryota</taxon>
        <taxon>Fungi</taxon>
        <taxon>Dikarya</taxon>
        <taxon>Basidiomycota</taxon>
        <taxon>Agaricomycotina</taxon>
        <taxon>Agaricomycetes</taxon>
        <taxon>Agaricomycetidae</taxon>
        <taxon>Agaricales</taxon>
        <taxon>Pluteineae</taxon>
        <taxon>Amanitaceae</taxon>
        <taxon>Amanita</taxon>
    </lineage>
</organism>
<dbReference type="AlphaFoldDB" id="A0A0C2WVS5"/>
<dbReference type="HOGENOM" id="CLU_2333201_0_0_1"/>
<reference evidence="1 2" key="1">
    <citation type="submission" date="2014-04" db="EMBL/GenBank/DDBJ databases">
        <title>Evolutionary Origins and Diversification of the Mycorrhizal Mutualists.</title>
        <authorList>
            <consortium name="DOE Joint Genome Institute"/>
            <consortium name="Mycorrhizal Genomics Consortium"/>
            <person name="Kohler A."/>
            <person name="Kuo A."/>
            <person name="Nagy L.G."/>
            <person name="Floudas D."/>
            <person name="Copeland A."/>
            <person name="Barry K.W."/>
            <person name="Cichocki N."/>
            <person name="Veneault-Fourrey C."/>
            <person name="LaButti K."/>
            <person name="Lindquist E.A."/>
            <person name="Lipzen A."/>
            <person name="Lundell T."/>
            <person name="Morin E."/>
            <person name="Murat C."/>
            <person name="Riley R."/>
            <person name="Ohm R."/>
            <person name="Sun H."/>
            <person name="Tunlid A."/>
            <person name="Henrissat B."/>
            <person name="Grigoriev I.V."/>
            <person name="Hibbett D.S."/>
            <person name="Martin F."/>
        </authorList>
    </citation>
    <scope>NUCLEOTIDE SEQUENCE [LARGE SCALE GENOMIC DNA]</scope>
    <source>
        <strain evidence="1 2">Koide BX008</strain>
    </source>
</reference>
<evidence type="ECO:0000313" key="2">
    <source>
        <dbReference type="Proteomes" id="UP000054549"/>
    </source>
</evidence>
<proteinExistence type="predicted"/>
<keyword evidence="2" id="KW-1185">Reference proteome</keyword>
<evidence type="ECO:0000313" key="1">
    <source>
        <dbReference type="EMBL" id="KIL60901.1"/>
    </source>
</evidence>
<dbReference type="Proteomes" id="UP000054549">
    <property type="component" value="Unassembled WGS sequence"/>
</dbReference>
<gene>
    <name evidence="1" type="ORF">M378DRAFT_903354</name>
</gene>